<comment type="caution">
    <text evidence="2">The sequence shown here is derived from an EMBL/GenBank/DDBJ whole genome shotgun (WGS) entry which is preliminary data.</text>
</comment>
<feature type="region of interest" description="Disordered" evidence="1">
    <location>
        <begin position="71"/>
        <end position="90"/>
    </location>
</feature>
<protein>
    <submittedName>
        <fullName evidence="2">Uncharacterized protein</fullName>
    </submittedName>
</protein>
<dbReference type="Proteomes" id="UP000215596">
    <property type="component" value="Unassembled WGS sequence"/>
</dbReference>
<feature type="region of interest" description="Disordered" evidence="1">
    <location>
        <begin position="1"/>
        <end position="33"/>
    </location>
</feature>
<accession>A0A268EQX9</accession>
<sequence length="90" mass="10743">MHDSSEQDLERQLSEMLTEGEMQDKDREKEQRRLVSPKYEIRIQTQLDPIVEETLKFRSMAKEVDGRYDKYMKQAGHKDQAKPKDDKDNV</sequence>
<organism evidence="2 3">
    <name type="scientific">Paenibacillus campinasensis</name>
    <dbReference type="NCBI Taxonomy" id="66347"/>
    <lineage>
        <taxon>Bacteria</taxon>
        <taxon>Bacillati</taxon>
        <taxon>Bacillota</taxon>
        <taxon>Bacilli</taxon>
        <taxon>Bacillales</taxon>
        <taxon>Paenibacillaceae</taxon>
        <taxon>Paenibacillus</taxon>
    </lineage>
</organism>
<reference evidence="2 3" key="1">
    <citation type="submission" date="2017-07" db="EMBL/GenBank/DDBJ databases">
        <title>Isolation and whole genome analysis of endospore-forming bacteria from heroin.</title>
        <authorList>
            <person name="Kalinowski J."/>
            <person name="Ahrens B."/>
            <person name="Al-Dilaimi A."/>
            <person name="Winkler A."/>
            <person name="Wibberg D."/>
            <person name="Schleenbecker U."/>
            <person name="Ruckert C."/>
            <person name="Wolfel R."/>
            <person name="Grass G."/>
        </authorList>
    </citation>
    <scope>NUCLEOTIDE SEQUENCE [LARGE SCALE GENOMIC DNA]</scope>
    <source>
        <strain evidence="2 3">7537-G1</strain>
    </source>
</reference>
<evidence type="ECO:0000313" key="3">
    <source>
        <dbReference type="Proteomes" id="UP000215596"/>
    </source>
</evidence>
<feature type="compositionally biased region" description="Basic and acidic residues" evidence="1">
    <location>
        <begin position="1"/>
        <end position="13"/>
    </location>
</feature>
<dbReference type="AlphaFoldDB" id="A0A268EQX9"/>
<gene>
    <name evidence="2" type="ORF">CHH67_15135</name>
</gene>
<dbReference type="OrthoDB" id="2666285at2"/>
<dbReference type="RefSeq" id="WP_095266029.1">
    <property type="nucleotide sequence ID" value="NZ_NPBY01000045.1"/>
</dbReference>
<dbReference type="EMBL" id="NPBY01000045">
    <property type="protein sequence ID" value="PAD75539.1"/>
    <property type="molecule type" value="Genomic_DNA"/>
</dbReference>
<evidence type="ECO:0000256" key="1">
    <source>
        <dbReference type="SAM" id="MobiDB-lite"/>
    </source>
</evidence>
<proteinExistence type="predicted"/>
<name>A0A268EQX9_9BACL</name>
<feature type="compositionally biased region" description="Basic and acidic residues" evidence="1">
    <location>
        <begin position="22"/>
        <end position="33"/>
    </location>
</feature>
<evidence type="ECO:0000313" key="2">
    <source>
        <dbReference type="EMBL" id="PAD75539.1"/>
    </source>
</evidence>